<dbReference type="PANTHER" id="PTHR32303:SF4">
    <property type="entry name" value="QUINOPROTEIN GLUCOSE DEHYDROGENASE"/>
    <property type="match status" value="1"/>
</dbReference>
<feature type="signal peptide" evidence="9">
    <location>
        <begin position="1"/>
        <end position="18"/>
    </location>
</feature>
<dbReference type="Gene3D" id="1.10.760.10">
    <property type="entry name" value="Cytochrome c-like domain"/>
    <property type="match status" value="1"/>
</dbReference>
<name>A0A939G9B7_9BACT</name>
<accession>A0A939G9B7</accession>
<dbReference type="CDD" id="cd10280">
    <property type="entry name" value="PQQ_mGDH"/>
    <property type="match status" value="1"/>
</dbReference>
<evidence type="ECO:0000256" key="3">
    <source>
        <dbReference type="ARBA" id="ARBA00022617"/>
    </source>
</evidence>
<dbReference type="AlphaFoldDB" id="A0A939G9B7"/>
<proteinExistence type="inferred from homology"/>
<reference evidence="11 12" key="1">
    <citation type="submission" date="2021-03" db="EMBL/GenBank/DDBJ databases">
        <title>Fibrella sp. HMF5036 genome sequencing and assembly.</title>
        <authorList>
            <person name="Kang H."/>
            <person name="Kim H."/>
            <person name="Bae S."/>
            <person name="Joh K."/>
        </authorList>
    </citation>
    <scope>NUCLEOTIDE SEQUENCE [LARGE SCALE GENOMIC DNA]</scope>
    <source>
        <strain evidence="11 12">HMF5036</strain>
    </source>
</reference>
<dbReference type="GO" id="GO:0048038">
    <property type="term" value="F:quinone binding"/>
    <property type="evidence" value="ECO:0007669"/>
    <property type="project" value="InterPro"/>
</dbReference>
<evidence type="ECO:0000313" key="12">
    <source>
        <dbReference type="Proteomes" id="UP000664795"/>
    </source>
</evidence>
<dbReference type="InterPro" id="IPR002372">
    <property type="entry name" value="PQQ_rpt_dom"/>
</dbReference>
<evidence type="ECO:0000256" key="6">
    <source>
        <dbReference type="ARBA" id="ARBA00023002"/>
    </source>
</evidence>
<sequence length="709" mass="76608">MITRLVTAIALFAALAFTFLPTPPGRKKAPASANWASYLGGPDRAHYSPLTQITPQNVTDLKVAWSYAAPDAGQMQCNPLIVDGVLYGVTATVQAFALDAATGKELWTFGDPLRAWHSTSRGVAYWQNDAGTDQRILYTIGGFLYGLDAKTGKVIPTFGDNGRIDLHTGLGEANRDKFIISNTPGTIYKNLIIMPVRVAEESGAAPGHVRAFDVQTGKLVWTFRTIPNPGEAGYDTWPKDAYKNPDIGGANCWAGMAVDPKTGLLFVPTGSATYDFYGANRKGSNLYANCLLALDAATGKRVWHFQFIHHDIWDRDLPAPPTLLTIQRNGKPVDVVAQTTKSGYVYVFDRRTGKPIFPIRETPVPASAMPGEQAWPTQPVPTLPAPFARQSLTINDLNANSMDLDSLKTIFNRIDKRPFAPINQTTGTLLFPGCDGGAEWGGSAADPDGILYVNANEMAWIFQLKETPKQDVLAHLSPGERVYSTNCQTCHGPERKGNPKSGYPSLVDIGQRRDRAYVSQIVSGGKGMMPGFTQLAADDKQALLSFLFGDEKREVSATPTKAATRQPYQPYKVSGYNRFVDSKGLPAIAPPWGTLTAIDLNTGQHRWQVPLGDVKAISDKNGGTPTGTENYGGPVVTASGLLFIAATKDEQFRVFDTRTGKLLWQTTLPAAGHATPSVYEAGGKQYVVIACGGGKLGTKKGNQFVAFSL</sequence>
<dbReference type="GO" id="GO:0016020">
    <property type="term" value="C:membrane"/>
    <property type="evidence" value="ECO:0007669"/>
    <property type="project" value="InterPro"/>
</dbReference>
<evidence type="ECO:0000259" key="10">
    <source>
        <dbReference type="PROSITE" id="PS51007"/>
    </source>
</evidence>
<organism evidence="11 12">
    <name type="scientific">Fibrella aquatilis</name>
    <dbReference type="NCBI Taxonomy" id="2817059"/>
    <lineage>
        <taxon>Bacteria</taxon>
        <taxon>Pseudomonadati</taxon>
        <taxon>Bacteroidota</taxon>
        <taxon>Cytophagia</taxon>
        <taxon>Cytophagales</taxon>
        <taxon>Spirosomataceae</taxon>
        <taxon>Fibrella</taxon>
    </lineage>
</organism>
<dbReference type="InterPro" id="IPR009056">
    <property type="entry name" value="Cyt_c-like_dom"/>
</dbReference>
<dbReference type="Proteomes" id="UP000664795">
    <property type="component" value="Unassembled WGS sequence"/>
</dbReference>
<evidence type="ECO:0000256" key="4">
    <source>
        <dbReference type="ARBA" id="ARBA00022723"/>
    </source>
</evidence>
<feature type="chain" id="PRO_5036750892" evidence="9">
    <location>
        <begin position="19"/>
        <end position="709"/>
    </location>
</feature>
<dbReference type="SMART" id="SM00564">
    <property type="entry name" value="PQQ"/>
    <property type="match status" value="6"/>
</dbReference>
<evidence type="ECO:0000256" key="1">
    <source>
        <dbReference type="ARBA" id="ARBA00001931"/>
    </source>
</evidence>
<keyword evidence="5 9" id="KW-0732">Signal</keyword>
<evidence type="ECO:0000256" key="2">
    <source>
        <dbReference type="ARBA" id="ARBA00008156"/>
    </source>
</evidence>
<dbReference type="GO" id="GO:0046872">
    <property type="term" value="F:metal ion binding"/>
    <property type="evidence" value="ECO:0007669"/>
    <property type="project" value="UniProtKB-KW"/>
</dbReference>
<dbReference type="SUPFAM" id="SSF50998">
    <property type="entry name" value="Quinoprotein alcohol dehydrogenase-like"/>
    <property type="match status" value="1"/>
</dbReference>
<comment type="caution">
    <text evidence="11">The sequence shown here is derived from an EMBL/GenBank/DDBJ whole genome shotgun (WGS) entry which is preliminary data.</text>
</comment>
<gene>
    <name evidence="11" type="ORF">J2I48_24555</name>
</gene>
<dbReference type="Gene3D" id="2.140.10.10">
    <property type="entry name" value="Quinoprotein alcohol dehydrogenase-like superfamily"/>
    <property type="match status" value="2"/>
</dbReference>
<evidence type="ECO:0000256" key="5">
    <source>
        <dbReference type="ARBA" id="ARBA00022729"/>
    </source>
</evidence>
<comment type="cofactor">
    <cofactor evidence="1">
        <name>pyrroloquinoline quinone</name>
        <dbReference type="ChEBI" id="CHEBI:58442"/>
    </cofactor>
</comment>
<dbReference type="GO" id="GO:0016614">
    <property type="term" value="F:oxidoreductase activity, acting on CH-OH group of donors"/>
    <property type="evidence" value="ECO:0007669"/>
    <property type="project" value="InterPro"/>
</dbReference>
<dbReference type="InterPro" id="IPR017511">
    <property type="entry name" value="PQQ_mDH"/>
</dbReference>
<comment type="similarity">
    <text evidence="2">Belongs to the bacterial PQQ dehydrogenase family.</text>
</comment>
<keyword evidence="6" id="KW-0560">Oxidoreductase</keyword>
<dbReference type="PANTHER" id="PTHR32303">
    <property type="entry name" value="QUINOPROTEIN ALCOHOL DEHYDROGENASE (CYTOCHROME C)"/>
    <property type="match status" value="1"/>
</dbReference>
<dbReference type="Pfam" id="PF01011">
    <property type="entry name" value="PQQ"/>
    <property type="match status" value="2"/>
</dbReference>
<protein>
    <submittedName>
        <fullName evidence="11">PQQ-binding-like beta-propeller repeat protein</fullName>
    </submittedName>
</protein>
<keyword evidence="4 8" id="KW-0479">Metal-binding</keyword>
<dbReference type="InterPro" id="IPR018391">
    <property type="entry name" value="PQQ_b-propeller_rpt"/>
</dbReference>
<dbReference type="GO" id="GO:0009055">
    <property type="term" value="F:electron transfer activity"/>
    <property type="evidence" value="ECO:0007669"/>
    <property type="project" value="InterPro"/>
</dbReference>
<keyword evidence="12" id="KW-1185">Reference proteome</keyword>
<dbReference type="GO" id="GO:0020037">
    <property type="term" value="F:heme binding"/>
    <property type="evidence" value="ECO:0007669"/>
    <property type="project" value="InterPro"/>
</dbReference>
<dbReference type="RefSeq" id="WP_207338167.1">
    <property type="nucleotide sequence ID" value="NZ_JAFMYU010000028.1"/>
</dbReference>
<dbReference type="InterPro" id="IPR036909">
    <property type="entry name" value="Cyt_c-like_dom_sf"/>
</dbReference>
<evidence type="ECO:0000256" key="7">
    <source>
        <dbReference type="ARBA" id="ARBA00023004"/>
    </source>
</evidence>
<dbReference type="PROSITE" id="PS51007">
    <property type="entry name" value="CYTC"/>
    <property type="match status" value="1"/>
</dbReference>
<keyword evidence="7 8" id="KW-0408">Iron</keyword>
<evidence type="ECO:0000256" key="9">
    <source>
        <dbReference type="SAM" id="SignalP"/>
    </source>
</evidence>
<dbReference type="InterPro" id="IPR011047">
    <property type="entry name" value="Quinoprotein_ADH-like_sf"/>
</dbReference>
<dbReference type="EMBL" id="JAFMYU010000028">
    <property type="protein sequence ID" value="MBO0934201.1"/>
    <property type="molecule type" value="Genomic_DNA"/>
</dbReference>
<dbReference type="Pfam" id="PF13442">
    <property type="entry name" value="Cytochrome_CBB3"/>
    <property type="match status" value="1"/>
</dbReference>
<feature type="domain" description="Cytochrome c" evidence="10">
    <location>
        <begin position="474"/>
        <end position="552"/>
    </location>
</feature>
<dbReference type="SUPFAM" id="SSF46626">
    <property type="entry name" value="Cytochrome c"/>
    <property type="match status" value="1"/>
</dbReference>
<keyword evidence="3 8" id="KW-0349">Heme</keyword>
<evidence type="ECO:0000313" key="11">
    <source>
        <dbReference type="EMBL" id="MBO0934201.1"/>
    </source>
</evidence>
<evidence type="ECO:0000256" key="8">
    <source>
        <dbReference type="PROSITE-ProRule" id="PRU00433"/>
    </source>
</evidence>